<accession>Q81SF9</accession>
<organism evidence="1 2">
    <name type="scientific">Bacillus anthracis</name>
    <name type="common">anthrax bacterium</name>
    <dbReference type="NCBI Taxonomy" id="1392"/>
    <lineage>
        <taxon>Bacteria</taxon>
        <taxon>Bacillati</taxon>
        <taxon>Bacillota</taxon>
        <taxon>Bacilli</taxon>
        <taxon>Bacillales</taxon>
        <taxon>Bacillaceae</taxon>
        <taxon>Bacillus</taxon>
        <taxon>Bacillus cereus group</taxon>
    </lineage>
</organism>
<reference evidence="1 2" key="1">
    <citation type="journal article" date="2009" name="J. Bacteriol.">
        <title>The complete genome sequence of Bacillus anthracis Ames 'Ancestor'.</title>
        <authorList>
            <person name="Ravel J."/>
            <person name="Jiang L."/>
            <person name="Stanley S.T."/>
            <person name="Wilson M.R."/>
            <person name="Decker R.S."/>
            <person name="Read T.D."/>
            <person name="Worsham P."/>
            <person name="Keim P.S."/>
            <person name="Salzberg S.L."/>
            <person name="Fraser-Liggett C.M."/>
            <person name="Rasko D.A."/>
        </authorList>
    </citation>
    <scope>NUCLEOTIDE SEQUENCE [LARGE SCALE GENOMIC DNA]</scope>
    <source>
        <strain evidence="2">Ames ancestor</strain>
    </source>
</reference>
<dbReference type="Proteomes" id="UP000000594">
    <property type="component" value="Chromosome"/>
</dbReference>
<name>A0A0F7RJA6_BACAN</name>
<evidence type="ECO:0000313" key="2">
    <source>
        <dbReference type="Proteomes" id="UP000000594"/>
    </source>
</evidence>
<proteinExistence type="predicted"/>
<protein>
    <submittedName>
        <fullName evidence="1">Uncharacterized protein</fullName>
    </submittedName>
</protein>
<gene>
    <name evidence="1" type="ordered locus">GBAA_1696</name>
</gene>
<accession>Q6I0N9</accession>
<sequence>MYIHIVKYILNIEFAELAKLIEEDLVEDNDELVRVILLKSNIITASYVENEGIVFKMEDILFRTEIGIFDLADLCILHEIRKDENVKNTRI</sequence>
<keyword evidence="2" id="KW-1185">Reference proteome</keyword>
<evidence type="ECO:0000313" key="1">
    <source>
        <dbReference type="EMBL" id="AAT30810.1"/>
    </source>
</evidence>
<dbReference type="EMBL" id="AE017334">
    <property type="protein sequence ID" value="AAT30810.1"/>
    <property type="molecule type" value="Genomic_DNA"/>
</dbReference>
<accession>E9RB62</accession>
<accession>A0A0F7RJA6</accession>
<dbReference type="AlphaFoldDB" id="A0A0F7RJA6"/>
<accession>Q6KUJ8</accession>
<accession>E9RB63</accession>
<dbReference type="KEGG" id="bar:GBAA_1696"/>